<dbReference type="InterPro" id="IPR029903">
    <property type="entry name" value="RmlD-like-bd"/>
</dbReference>
<dbReference type="Proteomes" id="UP000217186">
    <property type="component" value="Chromosome"/>
</dbReference>
<evidence type="ECO:0000259" key="1">
    <source>
        <dbReference type="Pfam" id="PF04321"/>
    </source>
</evidence>
<evidence type="ECO:0000313" key="2">
    <source>
        <dbReference type="EMBL" id="ASY20519.1"/>
    </source>
</evidence>
<accession>A0A249KUZ5</accession>
<dbReference type="CDD" id="cd05254">
    <property type="entry name" value="dTDP_HR_like_SDR_e"/>
    <property type="match status" value="1"/>
</dbReference>
<sequence length="294" mass="33007">MIFKDYLVLGASGFLGSQLAKTLNGNALLHVNRASDLLKGSDFVQFKLDDDKFYPLDELFGKYRFKTVINCIANADVEDCEKNQEKAFALNSHLPKKLARFSELYDFKLIHISTDAVFDGKTPFRSELDIPIPSTVYGRSKLKGEQEVLEHSHNSLVARVNFVGHSNRKMTLFDYFYRNLTGKQGVTGYTNIYFTPLLVNQTASAILALDKLSLSGLYHVAGRERLSKFDFAKLVCEIWDLDASYLSGAPYTSSISRALDLSLDTSKITDLGIVFPNIVDSLQAYRQAIRGELE</sequence>
<evidence type="ECO:0000313" key="3">
    <source>
        <dbReference type="Proteomes" id="UP000217186"/>
    </source>
</evidence>
<dbReference type="SUPFAM" id="SSF51735">
    <property type="entry name" value="NAD(P)-binding Rossmann-fold domains"/>
    <property type="match status" value="1"/>
</dbReference>
<proteinExistence type="predicted"/>
<dbReference type="PANTHER" id="PTHR43242:SF1">
    <property type="entry name" value="NAD(P)-BINDING ROSSMANN-FOLD SUPERFAMILY PROTEIN"/>
    <property type="match status" value="1"/>
</dbReference>
<dbReference type="AlphaFoldDB" id="A0A249KUZ5"/>
<feature type="domain" description="RmlD-like substrate binding" evidence="1">
    <location>
        <begin position="7"/>
        <end position="277"/>
    </location>
</feature>
<keyword evidence="3" id="KW-1185">Reference proteome</keyword>
<dbReference type="Gene3D" id="3.40.50.720">
    <property type="entry name" value="NAD(P)-binding Rossmann-like Domain"/>
    <property type="match status" value="1"/>
</dbReference>
<dbReference type="Pfam" id="PF04321">
    <property type="entry name" value="RmlD_sub_bind"/>
    <property type="match status" value="1"/>
</dbReference>
<dbReference type="KEGG" id="pvn:A7sIIA15_06730"/>
<organism evidence="2 3">
    <name type="scientific">Candidatus Planktophila vernalis</name>
    <dbReference type="NCBI Taxonomy" id="1884907"/>
    <lineage>
        <taxon>Bacteria</taxon>
        <taxon>Bacillati</taxon>
        <taxon>Actinomycetota</taxon>
        <taxon>Actinomycetes</taxon>
        <taxon>Candidatus Nanopelagicales</taxon>
        <taxon>Candidatus Nanopelagicaceae</taxon>
        <taxon>Candidatus Planktophila</taxon>
    </lineage>
</organism>
<dbReference type="InterPro" id="IPR036291">
    <property type="entry name" value="NAD(P)-bd_dom_sf"/>
</dbReference>
<reference evidence="2 3" key="1">
    <citation type="submission" date="2016-07" db="EMBL/GenBank/DDBJ databases">
        <title>High microdiversification within the ubiquitous acI lineage of Actinobacteria.</title>
        <authorList>
            <person name="Neuenschwander S.M."/>
            <person name="Salcher M."/>
            <person name="Ghai R."/>
            <person name="Pernthaler J."/>
        </authorList>
    </citation>
    <scope>NUCLEOTIDE SEQUENCE [LARGE SCALE GENOMIC DNA]</scope>
    <source>
        <strain evidence="2">MMS-IIA-15</strain>
    </source>
</reference>
<name>A0A249KUZ5_9ACTN</name>
<dbReference type="EMBL" id="CP016776">
    <property type="protein sequence ID" value="ASY20519.1"/>
    <property type="molecule type" value="Genomic_DNA"/>
</dbReference>
<dbReference type="RefSeq" id="WP_095686366.1">
    <property type="nucleotide sequence ID" value="NZ_CP016776.1"/>
</dbReference>
<gene>
    <name evidence="2" type="ORF">A7sIIA15_06730</name>
</gene>
<protein>
    <submittedName>
        <fullName evidence="2">dTDP-4-dehydrorhamnose reductase</fullName>
    </submittedName>
</protein>
<dbReference type="PANTHER" id="PTHR43242">
    <property type="entry name" value="NAD(P)-BINDING ROSSMANN-FOLD SUPERFAMILY PROTEIN"/>
    <property type="match status" value="1"/>
</dbReference>
<dbReference type="OrthoDB" id="9785845at2"/>